<proteinExistence type="predicted"/>
<reference evidence="1 2" key="1">
    <citation type="submission" date="2018-06" db="EMBL/GenBank/DDBJ databases">
        <title>The Genome of Cuscuta australis (Dodder) Provides Insight into the Evolution of Plant Parasitism.</title>
        <authorList>
            <person name="Liu H."/>
        </authorList>
    </citation>
    <scope>NUCLEOTIDE SEQUENCE [LARGE SCALE GENOMIC DNA]</scope>
    <source>
        <strain evidence="2">cv. Yunnan</strain>
        <tissue evidence="1">Vines</tissue>
    </source>
</reference>
<sequence length="124" mass="14368">MHLFCVGVCVGGGPHRCRGVATLQMLFFSEKCEACKAVTSYHTRELIPATFPAEDSEIHILLFNYSNFIHTLLLHQALNVDVRKKYITTHWIPKLANYRAEARTEYNSRMQKYTYFSHPNKTKT</sequence>
<name>A0A328EA42_9ASTE</name>
<gene>
    <name evidence="1" type="ORF">DM860_007105</name>
</gene>
<dbReference type="Proteomes" id="UP000249390">
    <property type="component" value="Unassembled WGS sequence"/>
</dbReference>
<evidence type="ECO:0000313" key="2">
    <source>
        <dbReference type="Proteomes" id="UP000249390"/>
    </source>
</evidence>
<keyword evidence="2" id="KW-1185">Reference proteome</keyword>
<comment type="caution">
    <text evidence="1">The sequence shown here is derived from an EMBL/GenBank/DDBJ whole genome shotgun (WGS) entry which is preliminary data.</text>
</comment>
<accession>A0A328EA42</accession>
<dbReference type="EMBL" id="NQVE01000027">
    <property type="protein sequence ID" value="RAL53433.1"/>
    <property type="molecule type" value="Genomic_DNA"/>
</dbReference>
<evidence type="ECO:0000313" key="1">
    <source>
        <dbReference type="EMBL" id="RAL53433.1"/>
    </source>
</evidence>
<dbReference type="AlphaFoldDB" id="A0A328EA42"/>
<protein>
    <submittedName>
        <fullName evidence="1">Uncharacterized protein</fullName>
    </submittedName>
</protein>
<organism evidence="1 2">
    <name type="scientific">Cuscuta australis</name>
    <dbReference type="NCBI Taxonomy" id="267555"/>
    <lineage>
        <taxon>Eukaryota</taxon>
        <taxon>Viridiplantae</taxon>
        <taxon>Streptophyta</taxon>
        <taxon>Embryophyta</taxon>
        <taxon>Tracheophyta</taxon>
        <taxon>Spermatophyta</taxon>
        <taxon>Magnoliopsida</taxon>
        <taxon>eudicotyledons</taxon>
        <taxon>Gunneridae</taxon>
        <taxon>Pentapetalae</taxon>
        <taxon>asterids</taxon>
        <taxon>lamiids</taxon>
        <taxon>Solanales</taxon>
        <taxon>Convolvulaceae</taxon>
        <taxon>Cuscuteae</taxon>
        <taxon>Cuscuta</taxon>
        <taxon>Cuscuta subgen. Grammica</taxon>
        <taxon>Cuscuta sect. Cleistogrammica</taxon>
    </lineage>
</organism>